<feature type="signal peptide" evidence="21">
    <location>
        <begin position="1"/>
        <end position="23"/>
    </location>
</feature>
<dbReference type="Pfam" id="PF16124">
    <property type="entry name" value="RecQ_Zn_bind"/>
    <property type="match status" value="1"/>
</dbReference>
<evidence type="ECO:0000256" key="5">
    <source>
        <dbReference type="ARBA" id="ARBA00022723"/>
    </source>
</evidence>
<feature type="compositionally biased region" description="Polar residues" evidence="20">
    <location>
        <begin position="632"/>
        <end position="641"/>
    </location>
</feature>
<dbReference type="Pfam" id="PF00270">
    <property type="entry name" value="DEAD"/>
    <property type="match status" value="1"/>
</dbReference>
<evidence type="ECO:0000256" key="2">
    <source>
        <dbReference type="ARBA" id="ARBA00004123"/>
    </source>
</evidence>
<keyword evidence="12" id="KW-0238">DNA-binding</keyword>
<dbReference type="PANTHER" id="PTHR13710:SF153">
    <property type="entry name" value="RECQ-LIKE DNA HELICASE BLM"/>
    <property type="match status" value="1"/>
</dbReference>
<dbReference type="InterPro" id="IPR011545">
    <property type="entry name" value="DEAD/DEAH_box_helicase_dom"/>
</dbReference>
<evidence type="ECO:0000256" key="7">
    <source>
        <dbReference type="ARBA" id="ARBA00022763"/>
    </source>
</evidence>
<feature type="region of interest" description="Disordered" evidence="20">
    <location>
        <begin position="83"/>
        <end position="146"/>
    </location>
</feature>
<dbReference type="GO" id="GO:0005737">
    <property type="term" value="C:cytoplasm"/>
    <property type="evidence" value="ECO:0007669"/>
    <property type="project" value="TreeGrafter"/>
</dbReference>
<dbReference type="Pfam" id="PF00570">
    <property type="entry name" value="HRDC"/>
    <property type="match status" value="1"/>
</dbReference>
<evidence type="ECO:0000259" key="23">
    <source>
        <dbReference type="PROSITE" id="PS51192"/>
    </source>
</evidence>
<evidence type="ECO:0000256" key="6">
    <source>
        <dbReference type="ARBA" id="ARBA00022741"/>
    </source>
</evidence>
<dbReference type="Pfam" id="PF09382">
    <property type="entry name" value="RQC"/>
    <property type="match status" value="1"/>
</dbReference>
<dbReference type="PROSITE" id="PS51192">
    <property type="entry name" value="HELICASE_ATP_BIND_1"/>
    <property type="match status" value="1"/>
</dbReference>
<feature type="compositionally biased region" description="Basic residues" evidence="20">
    <location>
        <begin position="503"/>
        <end position="513"/>
    </location>
</feature>
<dbReference type="SMART" id="SM00956">
    <property type="entry name" value="RQC"/>
    <property type="match status" value="1"/>
</dbReference>
<dbReference type="InterPro" id="IPR044876">
    <property type="entry name" value="HRDC_dom_sf"/>
</dbReference>
<dbReference type="InterPro" id="IPR004589">
    <property type="entry name" value="DNA_helicase_ATP-dep_RecQ"/>
</dbReference>
<dbReference type="NCBIfam" id="TIGR00614">
    <property type="entry name" value="recQ_fam"/>
    <property type="match status" value="1"/>
</dbReference>
<dbReference type="SUPFAM" id="SSF52540">
    <property type="entry name" value="P-loop containing nucleoside triphosphate hydrolases"/>
    <property type="match status" value="2"/>
</dbReference>
<protein>
    <recommendedName>
        <fullName evidence="19">RecQ-like DNA helicase BLM</fullName>
        <ecNumber evidence="17">5.6.2.4</ecNumber>
    </recommendedName>
</protein>
<sequence length="1442" mass="160321">MSSGAMQLMLLFICLQLLRTSLAVKHDEYDEDFFKLYKRWTHTATGNPTETVLYGGTDTTTTTTVTVTITPGVQLTGTDTTTTITTTSTSTPAQTPGPTDTTTLVTDVSTVPAVQTSFSTSPSPSASASSSNATEVPSAPIIPSEQPGAVATVPLPNGMYVTFLFTQYPDHNSYTVYFNPNGYNYGGTGLCLSWAIGLPALYFDNSYECNFPGSQTCLGSAGNSSAVTNPCATNQFLQLSSCNPVEAISQSFSLHSTVYTSEVAILTVNSSLLAINSGRYSIENHSILVQYVSQSVANNPSSGLQATLRCADLKLGNGTINNFTIWSGQGLNGRAGERQPPLTPTMSESVDGNPPVNAPSKRRSLLKLAQPKNTEASLSQKTASCHGGHGNAVTGAIEHVAEHAVTKHQEEAGKISPTNANVKKRNGLHNHLELSDISDDDILSAAPPLSIDDIQDLPSETFDDPSFLDSTHNSPNDPDPTSPSPDHTHYPQSSVSSRYRSPSNRHKASRSAGKKSFNWNEQLYQSLQERRHVLNEELVALAFDTDQADIERINQLNAERRAVVAQMQELQDAKLAWDVSDTSKITSGPGVRTVLHSHPSVPNVTTTNDRFEAQSHREDIVDDSDGDGEYIPTNNLENTNDFPYDLDEIESGAEDDLCIYEQDPNAENLDELIEKSQQTFEAPIDPLEYPEEDQQPKLQNQTEEKLYPWTSQVRTALVTIFKMQQFRPNQLEAINTTLEGKDVFVLMPTGGGKSLCYQLPAIIFRGATRGVTVVVSPLLSLMQDQVEHLLEKGIPATCLNGTLTAAKRNWAFQELEKDPPSVRLLYVTPEMLTKSNQAQNAISRLYSRKQLARFVIDEAHCVSQWGHDFRPDYKMLGNLKSRFPNVPMMALTATATDRVKADVLHNLHIEGCAVIQQSFNRSNLRYEVFPKSAKTICADINAFISTQGAGQSGIIYCNSRRQCEETAEKLRRTYQLKAQHYHAAMDKDDRQRVQQAWQKGKIQIIVATVAFGMGIDKPDVRFVIHYSLPHSLEGYYQETGRAGRDGEEAVCRLYYSYKDKMTIDHLIERGDGDWQQKERQRQNLRMMVQFCENKTDCRREQVLSYFGELFSSEQCHRTCDNCLANADKRVEVRDVTETAKDIVRLVTEIQNSKVTLLYCVDVFRGMQGQKIKACGHDRIKWNGIGKSLSKTDAERLFKALVIQNILTERCEVNGQGFVSAYIQTGKGANELLRGKANVLLPFSMPKASYSGKQNSRSVKVKPRPNAVEEIEDDNYFEEQDELPRPARNQSQKSHRNKSQSATMNSGDDEVVKSLKVACFEELKALRNQLVSSKGLQPRTVFTDTTLKMMAQQLPKDIAGMLAIDDVTDAKYNRYGEGFLKITQRYHKLVQQRSDYDLSNGTHEEQGPSYTEKTSRHFSKVVEDYAFQHKRTAVKTKIKPVLP</sequence>
<comment type="catalytic activity">
    <reaction evidence="16">
        <text>Couples ATP hydrolysis with the unwinding of duplex DNA by translocating in the 3'-5' direction.</text>
        <dbReference type="EC" id="5.6.2.4"/>
    </reaction>
</comment>
<feature type="region of interest" description="Disordered" evidence="20">
    <location>
        <begin position="1248"/>
        <end position="1306"/>
    </location>
</feature>
<evidence type="ECO:0000256" key="11">
    <source>
        <dbReference type="ARBA" id="ARBA00022840"/>
    </source>
</evidence>
<evidence type="ECO:0000256" key="17">
    <source>
        <dbReference type="ARBA" id="ARBA00034808"/>
    </source>
</evidence>
<comment type="similarity">
    <text evidence="3">Belongs to the helicase family. RecQ subfamily.</text>
</comment>
<keyword evidence="5" id="KW-0479">Metal-binding</keyword>
<dbReference type="SMART" id="SM00490">
    <property type="entry name" value="HELICc"/>
    <property type="match status" value="1"/>
</dbReference>
<keyword evidence="11" id="KW-0067">ATP-binding</keyword>
<keyword evidence="6" id="KW-0547">Nucleotide-binding</keyword>
<feature type="region of interest" description="Disordered" evidence="20">
    <location>
        <begin position="330"/>
        <end position="392"/>
    </location>
</feature>
<dbReference type="InterPro" id="IPR027417">
    <property type="entry name" value="P-loop_NTPase"/>
</dbReference>
<dbReference type="GO" id="GO:0005524">
    <property type="term" value="F:ATP binding"/>
    <property type="evidence" value="ECO:0007669"/>
    <property type="project" value="UniProtKB-KW"/>
</dbReference>
<comment type="catalytic activity">
    <reaction evidence="18">
        <text>ATP + H2O = ADP + phosphate + H(+)</text>
        <dbReference type="Rhea" id="RHEA:13065"/>
        <dbReference type="ChEBI" id="CHEBI:15377"/>
        <dbReference type="ChEBI" id="CHEBI:15378"/>
        <dbReference type="ChEBI" id="CHEBI:30616"/>
        <dbReference type="ChEBI" id="CHEBI:43474"/>
        <dbReference type="ChEBI" id="CHEBI:456216"/>
    </reaction>
</comment>
<dbReference type="CDD" id="cd18794">
    <property type="entry name" value="SF2_C_RecQ"/>
    <property type="match status" value="1"/>
</dbReference>
<dbReference type="Gene3D" id="3.40.50.300">
    <property type="entry name" value="P-loop containing nucleotide triphosphate hydrolases"/>
    <property type="match status" value="2"/>
</dbReference>
<dbReference type="InterPro" id="IPR001650">
    <property type="entry name" value="Helicase_C-like"/>
</dbReference>
<dbReference type="PROSITE" id="PS51194">
    <property type="entry name" value="HELICASE_CTER"/>
    <property type="match status" value="1"/>
</dbReference>
<comment type="cofactor">
    <cofactor evidence="1">
        <name>Zn(2+)</name>
        <dbReference type="ChEBI" id="CHEBI:29105"/>
    </cofactor>
</comment>
<evidence type="ECO:0000313" key="26">
    <source>
        <dbReference type="Proteomes" id="UP000242875"/>
    </source>
</evidence>
<dbReference type="OrthoDB" id="10261556at2759"/>
<keyword evidence="26" id="KW-1185">Reference proteome</keyword>
<evidence type="ECO:0000256" key="20">
    <source>
        <dbReference type="SAM" id="MobiDB-lite"/>
    </source>
</evidence>
<feature type="compositionally biased region" description="Acidic residues" evidence="20">
    <location>
        <begin position="1268"/>
        <end position="1280"/>
    </location>
</feature>
<evidence type="ECO:0000256" key="16">
    <source>
        <dbReference type="ARBA" id="ARBA00034617"/>
    </source>
</evidence>
<dbReference type="EC" id="5.6.2.4" evidence="17"/>
<keyword evidence="10" id="KW-0862">Zinc</keyword>
<feature type="region of interest" description="Disordered" evidence="20">
    <location>
        <begin position="620"/>
        <end position="641"/>
    </location>
</feature>
<evidence type="ECO:0000256" key="9">
    <source>
        <dbReference type="ARBA" id="ARBA00022806"/>
    </source>
</evidence>
<dbReference type="FunFam" id="1.10.10.10:FF:000495">
    <property type="entry name" value="RecQ family helicase MusN"/>
    <property type="match status" value="1"/>
</dbReference>
<proteinExistence type="inferred from homology"/>
<dbReference type="CDD" id="cd17920">
    <property type="entry name" value="DEXHc_RecQ"/>
    <property type="match status" value="1"/>
</dbReference>
<evidence type="ECO:0000256" key="10">
    <source>
        <dbReference type="ARBA" id="ARBA00022833"/>
    </source>
</evidence>
<dbReference type="Gene3D" id="1.10.10.10">
    <property type="entry name" value="Winged helix-like DNA-binding domain superfamily/Winged helix DNA-binding domain"/>
    <property type="match status" value="1"/>
</dbReference>
<evidence type="ECO:0000256" key="1">
    <source>
        <dbReference type="ARBA" id="ARBA00001947"/>
    </source>
</evidence>
<keyword evidence="9" id="KW-0347">Helicase</keyword>
<feature type="region of interest" description="Disordered" evidence="20">
    <location>
        <begin position="451"/>
        <end position="514"/>
    </location>
</feature>
<accession>A0A261Y0B2</accession>
<evidence type="ECO:0000256" key="4">
    <source>
        <dbReference type="ARBA" id="ARBA00022705"/>
    </source>
</evidence>
<dbReference type="SUPFAM" id="SSF47819">
    <property type="entry name" value="HRDC-like"/>
    <property type="match status" value="1"/>
</dbReference>
<dbReference type="GO" id="GO:0005694">
    <property type="term" value="C:chromosome"/>
    <property type="evidence" value="ECO:0007669"/>
    <property type="project" value="TreeGrafter"/>
</dbReference>
<evidence type="ECO:0000256" key="15">
    <source>
        <dbReference type="ARBA" id="ARBA00023242"/>
    </source>
</evidence>
<evidence type="ECO:0000256" key="21">
    <source>
        <dbReference type="SAM" id="SignalP"/>
    </source>
</evidence>
<keyword evidence="15" id="KW-0539">Nucleus</keyword>
<dbReference type="InterPro" id="IPR032284">
    <property type="entry name" value="RecQ_Zn-bd"/>
</dbReference>
<keyword evidence="8" id="KW-0378">Hydrolase</keyword>
<dbReference type="GO" id="GO:0000724">
    <property type="term" value="P:double-strand break repair via homologous recombination"/>
    <property type="evidence" value="ECO:0007669"/>
    <property type="project" value="UniProtKB-ARBA"/>
</dbReference>
<keyword evidence="7" id="KW-0227">DNA damage</keyword>
<evidence type="ECO:0000256" key="12">
    <source>
        <dbReference type="ARBA" id="ARBA00023125"/>
    </source>
</evidence>
<dbReference type="FunFam" id="3.40.50.300:FF:000537">
    <property type="entry name" value="Bloom syndrome RecQ-like helicase"/>
    <property type="match status" value="1"/>
</dbReference>
<evidence type="ECO:0000256" key="13">
    <source>
        <dbReference type="ARBA" id="ARBA00023204"/>
    </source>
</evidence>
<comment type="subcellular location">
    <subcellularLocation>
        <location evidence="2">Nucleus</location>
    </subcellularLocation>
</comment>
<evidence type="ECO:0000256" key="3">
    <source>
        <dbReference type="ARBA" id="ARBA00005446"/>
    </source>
</evidence>
<evidence type="ECO:0000256" key="18">
    <source>
        <dbReference type="ARBA" id="ARBA00049360"/>
    </source>
</evidence>
<dbReference type="GO" id="GO:0003677">
    <property type="term" value="F:DNA binding"/>
    <property type="evidence" value="ECO:0007669"/>
    <property type="project" value="UniProtKB-KW"/>
</dbReference>
<dbReference type="PROSITE" id="PS50967">
    <property type="entry name" value="HRDC"/>
    <property type="match status" value="1"/>
</dbReference>
<dbReference type="InterPro" id="IPR014001">
    <property type="entry name" value="Helicase_ATP-bd"/>
</dbReference>
<dbReference type="GO" id="GO:0046872">
    <property type="term" value="F:metal ion binding"/>
    <property type="evidence" value="ECO:0007669"/>
    <property type="project" value="UniProtKB-KW"/>
</dbReference>
<dbReference type="InterPro" id="IPR010997">
    <property type="entry name" value="HRDC-like_sf"/>
</dbReference>
<evidence type="ECO:0000259" key="24">
    <source>
        <dbReference type="PROSITE" id="PS51194"/>
    </source>
</evidence>
<evidence type="ECO:0000256" key="19">
    <source>
        <dbReference type="ARBA" id="ARBA00073450"/>
    </source>
</evidence>
<feature type="chain" id="PRO_5012244047" description="RecQ-like DNA helicase BLM" evidence="21">
    <location>
        <begin position="24"/>
        <end position="1442"/>
    </location>
</feature>
<evidence type="ECO:0000256" key="8">
    <source>
        <dbReference type="ARBA" id="ARBA00022801"/>
    </source>
</evidence>
<keyword evidence="4" id="KW-0235">DNA replication</keyword>
<feature type="domain" description="Helicase ATP-binding" evidence="23">
    <location>
        <begin position="734"/>
        <end position="913"/>
    </location>
</feature>
<name>A0A261Y0B2_9FUNG</name>
<dbReference type="GO" id="GO:0016787">
    <property type="term" value="F:hydrolase activity"/>
    <property type="evidence" value="ECO:0007669"/>
    <property type="project" value="UniProtKB-KW"/>
</dbReference>
<gene>
    <name evidence="25" type="ORF">BZG36_04653</name>
</gene>
<dbReference type="FunFam" id="3.40.50.300:FF:000340">
    <property type="entry name" value="Bloom syndrome, RecQ helicase"/>
    <property type="match status" value="1"/>
</dbReference>
<keyword evidence="13" id="KW-0234">DNA repair</keyword>
<dbReference type="InterPro" id="IPR036388">
    <property type="entry name" value="WH-like_DNA-bd_sf"/>
</dbReference>
<dbReference type="InterPro" id="IPR002121">
    <property type="entry name" value="HRDC_dom"/>
</dbReference>
<dbReference type="InterPro" id="IPR018982">
    <property type="entry name" value="RQC_domain"/>
</dbReference>
<comment type="caution">
    <text evidence="25">The sequence shown here is derived from an EMBL/GenBank/DDBJ whole genome shotgun (WGS) entry which is preliminary data.</text>
</comment>
<dbReference type="Pfam" id="PF00271">
    <property type="entry name" value="Helicase_C"/>
    <property type="match status" value="1"/>
</dbReference>
<dbReference type="InterPro" id="IPR002464">
    <property type="entry name" value="DNA/RNA_helicase_DEAH_CS"/>
</dbReference>
<keyword evidence="21" id="KW-0732">Signal</keyword>
<evidence type="ECO:0000259" key="22">
    <source>
        <dbReference type="PROSITE" id="PS50967"/>
    </source>
</evidence>
<dbReference type="GO" id="GO:0009378">
    <property type="term" value="F:four-way junction helicase activity"/>
    <property type="evidence" value="ECO:0007669"/>
    <property type="project" value="TreeGrafter"/>
</dbReference>
<dbReference type="GO" id="GO:0006260">
    <property type="term" value="P:DNA replication"/>
    <property type="evidence" value="ECO:0007669"/>
    <property type="project" value="UniProtKB-KW"/>
</dbReference>
<feature type="compositionally biased region" description="Low complexity" evidence="20">
    <location>
        <begin position="493"/>
        <end position="502"/>
    </location>
</feature>
<organism evidence="25 26">
    <name type="scientific">Bifiguratus adelaidae</name>
    <dbReference type="NCBI Taxonomy" id="1938954"/>
    <lineage>
        <taxon>Eukaryota</taxon>
        <taxon>Fungi</taxon>
        <taxon>Fungi incertae sedis</taxon>
        <taxon>Mucoromycota</taxon>
        <taxon>Mucoromycotina</taxon>
        <taxon>Endogonomycetes</taxon>
        <taxon>Endogonales</taxon>
        <taxon>Endogonales incertae sedis</taxon>
        <taxon>Bifiguratus</taxon>
    </lineage>
</organism>
<keyword evidence="14" id="KW-0413">Isomerase</keyword>
<dbReference type="SMART" id="SM00341">
    <property type="entry name" value="HRDC"/>
    <property type="match status" value="1"/>
</dbReference>
<feature type="region of interest" description="Disordered" evidence="20">
    <location>
        <begin position="405"/>
        <end position="424"/>
    </location>
</feature>
<evidence type="ECO:0000256" key="14">
    <source>
        <dbReference type="ARBA" id="ARBA00023235"/>
    </source>
</evidence>
<feature type="compositionally biased region" description="Low complexity" evidence="20">
    <location>
        <begin position="83"/>
        <end position="131"/>
    </location>
</feature>
<dbReference type="GO" id="GO:0005634">
    <property type="term" value="C:nucleus"/>
    <property type="evidence" value="ECO:0007669"/>
    <property type="project" value="UniProtKB-SubCell"/>
</dbReference>
<dbReference type="PANTHER" id="PTHR13710">
    <property type="entry name" value="DNA HELICASE RECQ FAMILY MEMBER"/>
    <property type="match status" value="1"/>
</dbReference>
<dbReference type="GO" id="GO:0043138">
    <property type="term" value="F:3'-5' DNA helicase activity"/>
    <property type="evidence" value="ECO:0007669"/>
    <property type="project" value="UniProtKB-EC"/>
</dbReference>
<feature type="compositionally biased region" description="Polar residues" evidence="20">
    <location>
        <begin position="371"/>
        <end position="383"/>
    </location>
</feature>
<dbReference type="PROSITE" id="PS00690">
    <property type="entry name" value="DEAH_ATP_HELICASE"/>
    <property type="match status" value="1"/>
</dbReference>
<dbReference type="SMART" id="SM00487">
    <property type="entry name" value="DEXDc"/>
    <property type="match status" value="1"/>
</dbReference>
<feature type="domain" description="HRDC" evidence="22">
    <location>
        <begin position="1312"/>
        <end position="1392"/>
    </location>
</feature>
<reference evidence="25 26" key="1">
    <citation type="journal article" date="2017" name="Mycologia">
        <title>Bifiguratus adelaidae, gen. et sp. nov., a new member of Mucoromycotina in endophytic and soil-dwelling habitats.</title>
        <authorList>
            <person name="Torres-Cruz T.J."/>
            <person name="Billingsley Tobias T.L."/>
            <person name="Almatruk M."/>
            <person name="Hesse C."/>
            <person name="Kuske C.R."/>
            <person name="Desiro A."/>
            <person name="Benucci G.M."/>
            <person name="Bonito G."/>
            <person name="Stajich J.E."/>
            <person name="Dunlap C."/>
            <person name="Arnold A.E."/>
            <person name="Porras-Alfaro A."/>
        </authorList>
    </citation>
    <scope>NUCLEOTIDE SEQUENCE [LARGE SCALE GENOMIC DNA]</scope>
    <source>
        <strain evidence="25 26">AZ0501</strain>
    </source>
</reference>
<feature type="domain" description="Helicase C-terminal" evidence="24">
    <location>
        <begin position="939"/>
        <end position="1085"/>
    </location>
</feature>
<dbReference type="Gene3D" id="1.10.150.80">
    <property type="entry name" value="HRDC domain"/>
    <property type="match status" value="1"/>
</dbReference>
<dbReference type="EMBL" id="MVBO01000055">
    <property type="protein sequence ID" value="OZJ04060.1"/>
    <property type="molecule type" value="Genomic_DNA"/>
</dbReference>
<evidence type="ECO:0000313" key="25">
    <source>
        <dbReference type="EMBL" id="OZJ04060.1"/>
    </source>
</evidence>
<dbReference type="Proteomes" id="UP000242875">
    <property type="component" value="Unassembled WGS sequence"/>
</dbReference>